<dbReference type="Pfam" id="PF00069">
    <property type="entry name" value="Pkinase"/>
    <property type="match status" value="1"/>
</dbReference>
<dbReference type="PROSITE" id="PS00108">
    <property type="entry name" value="PROTEIN_KINASE_ST"/>
    <property type="match status" value="1"/>
</dbReference>
<comment type="catalytic activity">
    <reaction evidence="8">
        <text>L-seryl-[protein] + ATP = O-phospho-L-seryl-[protein] + ADP + H(+)</text>
        <dbReference type="Rhea" id="RHEA:17989"/>
        <dbReference type="Rhea" id="RHEA-COMP:9863"/>
        <dbReference type="Rhea" id="RHEA-COMP:11604"/>
        <dbReference type="ChEBI" id="CHEBI:15378"/>
        <dbReference type="ChEBI" id="CHEBI:29999"/>
        <dbReference type="ChEBI" id="CHEBI:30616"/>
        <dbReference type="ChEBI" id="CHEBI:83421"/>
        <dbReference type="ChEBI" id="CHEBI:456216"/>
        <dbReference type="EC" id="2.7.12.1"/>
    </reaction>
</comment>
<dbReference type="CDD" id="cd14210">
    <property type="entry name" value="PKc_DYRK"/>
    <property type="match status" value="1"/>
</dbReference>
<dbReference type="SUPFAM" id="SSF56112">
    <property type="entry name" value="Protein kinase-like (PK-like)"/>
    <property type="match status" value="1"/>
</dbReference>
<dbReference type="AlphaFoldDB" id="A0A1J4L1B2"/>
<accession>A0A1J4L1B2</accession>
<feature type="compositionally biased region" description="Polar residues" evidence="12">
    <location>
        <begin position="554"/>
        <end position="563"/>
    </location>
</feature>
<evidence type="ECO:0000313" key="14">
    <source>
        <dbReference type="EMBL" id="OHT15750.1"/>
    </source>
</evidence>
<feature type="compositionally biased region" description="Polar residues" evidence="12">
    <location>
        <begin position="749"/>
        <end position="765"/>
    </location>
</feature>
<comment type="catalytic activity">
    <reaction evidence="10">
        <text>L-tyrosyl-[protein] + ATP = O-phospho-L-tyrosyl-[protein] + ADP + H(+)</text>
        <dbReference type="Rhea" id="RHEA:10596"/>
        <dbReference type="Rhea" id="RHEA-COMP:10136"/>
        <dbReference type="Rhea" id="RHEA-COMP:20101"/>
        <dbReference type="ChEBI" id="CHEBI:15378"/>
        <dbReference type="ChEBI" id="CHEBI:30616"/>
        <dbReference type="ChEBI" id="CHEBI:46858"/>
        <dbReference type="ChEBI" id="CHEBI:61978"/>
        <dbReference type="ChEBI" id="CHEBI:456216"/>
        <dbReference type="EC" id="2.7.12.1"/>
    </reaction>
</comment>
<dbReference type="Gene3D" id="3.30.200.20">
    <property type="entry name" value="Phosphorylase Kinase, domain 1"/>
    <property type="match status" value="1"/>
</dbReference>
<evidence type="ECO:0000259" key="13">
    <source>
        <dbReference type="PROSITE" id="PS50011"/>
    </source>
</evidence>
<keyword evidence="3" id="KW-0723">Serine/threonine-protein kinase</keyword>
<comment type="catalytic activity">
    <reaction evidence="9">
        <text>L-threonyl-[protein] + ATP = O-phospho-L-threonyl-[protein] + ADP + H(+)</text>
        <dbReference type="Rhea" id="RHEA:46608"/>
        <dbReference type="Rhea" id="RHEA-COMP:11060"/>
        <dbReference type="Rhea" id="RHEA-COMP:11605"/>
        <dbReference type="ChEBI" id="CHEBI:15378"/>
        <dbReference type="ChEBI" id="CHEBI:30013"/>
        <dbReference type="ChEBI" id="CHEBI:30616"/>
        <dbReference type="ChEBI" id="CHEBI:61977"/>
        <dbReference type="ChEBI" id="CHEBI:456216"/>
        <dbReference type="EC" id="2.7.12.1"/>
    </reaction>
</comment>
<evidence type="ECO:0000256" key="3">
    <source>
        <dbReference type="ARBA" id="ARBA00022527"/>
    </source>
</evidence>
<protein>
    <recommendedName>
        <fullName evidence="2">dual-specificity kinase</fullName>
        <ecNumber evidence="2">2.7.12.1</ecNumber>
    </recommendedName>
</protein>
<dbReference type="RefSeq" id="XP_068368886.1">
    <property type="nucleotide sequence ID" value="XM_068514255.1"/>
</dbReference>
<feature type="compositionally biased region" description="Polar residues" evidence="12">
    <location>
        <begin position="487"/>
        <end position="498"/>
    </location>
</feature>
<dbReference type="SMART" id="SM00220">
    <property type="entry name" value="S_TKc"/>
    <property type="match status" value="1"/>
</dbReference>
<reference evidence="14" key="1">
    <citation type="submission" date="2016-10" db="EMBL/GenBank/DDBJ databases">
        <authorList>
            <person name="Benchimol M."/>
            <person name="Almeida L.G."/>
            <person name="Vasconcelos A.T."/>
            <person name="Perreira-Neves A."/>
            <person name="Rosa I.A."/>
            <person name="Tasca T."/>
            <person name="Bogo M.R."/>
            <person name="de Souza W."/>
        </authorList>
    </citation>
    <scope>NUCLEOTIDE SEQUENCE [LARGE SCALE GENOMIC DNA]</scope>
    <source>
        <strain evidence="14">K</strain>
    </source>
</reference>
<feature type="compositionally biased region" description="Polar residues" evidence="12">
    <location>
        <begin position="687"/>
        <end position="701"/>
    </location>
</feature>
<evidence type="ECO:0000256" key="4">
    <source>
        <dbReference type="ARBA" id="ARBA00022679"/>
    </source>
</evidence>
<dbReference type="GO" id="GO:0005737">
    <property type="term" value="C:cytoplasm"/>
    <property type="evidence" value="ECO:0007669"/>
    <property type="project" value="TreeGrafter"/>
</dbReference>
<dbReference type="GO" id="GO:0004674">
    <property type="term" value="F:protein serine/threonine kinase activity"/>
    <property type="evidence" value="ECO:0007669"/>
    <property type="project" value="UniProtKB-KW"/>
</dbReference>
<dbReference type="PANTHER" id="PTHR24058">
    <property type="entry name" value="DUAL SPECIFICITY PROTEIN KINASE"/>
    <property type="match status" value="1"/>
</dbReference>
<dbReference type="GO" id="GO:0005524">
    <property type="term" value="F:ATP binding"/>
    <property type="evidence" value="ECO:0007669"/>
    <property type="project" value="UniProtKB-UniRule"/>
</dbReference>
<evidence type="ECO:0000256" key="11">
    <source>
        <dbReference type="PROSITE-ProRule" id="PRU10141"/>
    </source>
</evidence>
<feature type="compositionally biased region" description="Basic residues" evidence="12">
    <location>
        <begin position="797"/>
        <end position="809"/>
    </location>
</feature>
<dbReference type="InterPro" id="IPR042521">
    <property type="entry name" value="DYRK"/>
</dbReference>
<evidence type="ECO:0000256" key="7">
    <source>
        <dbReference type="ARBA" id="ARBA00022840"/>
    </source>
</evidence>
<keyword evidence="6 14" id="KW-0418">Kinase</keyword>
<dbReference type="InterPro" id="IPR008271">
    <property type="entry name" value="Ser/Thr_kinase_AS"/>
</dbReference>
<dbReference type="PROSITE" id="PS00107">
    <property type="entry name" value="PROTEIN_KINASE_ATP"/>
    <property type="match status" value="1"/>
</dbReference>
<dbReference type="GeneID" id="94848959"/>
<feature type="compositionally biased region" description="Low complexity" evidence="12">
    <location>
        <begin position="736"/>
        <end position="748"/>
    </location>
</feature>
<dbReference type="VEuPathDB" id="TrichDB:TRFO_42317"/>
<dbReference type="InterPro" id="IPR011009">
    <property type="entry name" value="Kinase-like_dom_sf"/>
</dbReference>
<proteinExistence type="inferred from homology"/>
<dbReference type="OrthoDB" id="9332038at2759"/>
<evidence type="ECO:0000256" key="2">
    <source>
        <dbReference type="ARBA" id="ARBA00013203"/>
    </source>
</evidence>
<comment type="caution">
    <text evidence="14">The sequence shown here is derived from an EMBL/GenBank/DDBJ whole genome shotgun (WGS) entry which is preliminary data.</text>
</comment>
<dbReference type="PANTHER" id="PTHR24058:SF22">
    <property type="entry name" value="DUAL SPECIFICITY TYROSINE-PHOSPHORYLATION-REGULATED KINASE 4"/>
    <property type="match status" value="1"/>
</dbReference>
<dbReference type="EC" id="2.7.12.1" evidence="2"/>
<name>A0A1J4L1B2_9EUKA</name>
<dbReference type="PROSITE" id="PS50011">
    <property type="entry name" value="PROTEIN_KINASE_DOM"/>
    <property type="match status" value="1"/>
</dbReference>
<dbReference type="Gene3D" id="3.30.10.30">
    <property type="entry name" value="DYRK"/>
    <property type="match status" value="1"/>
</dbReference>
<evidence type="ECO:0000256" key="12">
    <source>
        <dbReference type="SAM" id="MobiDB-lite"/>
    </source>
</evidence>
<keyword evidence="5 11" id="KW-0547">Nucleotide-binding</keyword>
<dbReference type="EMBL" id="MLAK01000190">
    <property type="protein sequence ID" value="OHT15750.1"/>
    <property type="molecule type" value="Genomic_DNA"/>
</dbReference>
<feature type="domain" description="Protein kinase" evidence="13">
    <location>
        <begin position="160"/>
        <end position="453"/>
    </location>
</feature>
<evidence type="ECO:0000256" key="6">
    <source>
        <dbReference type="ARBA" id="ARBA00022777"/>
    </source>
</evidence>
<feature type="compositionally biased region" description="Low complexity" evidence="12">
    <location>
        <begin position="564"/>
        <end position="589"/>
    </location>
</feature>
<feature type="compositionally biased region" description="Polar residues" evidence="12">
    <location>
        <begin position="774"/>
        <end position="794"/>
    </location>
</feature>
<dbReference type="Gene3D" id="1.10.510.10">
    <property type="entry name" value="Transferase(Phosphotransferase) domain 1"/>
    <property type="match status" value="1"/>
</dbReference>
<feature type="binding site" evidence="11">
    <location>
        <position position="189"/>
    </location>
    <ligand>
        <name>ATP</name>
        <dbReference type="ChEBI" id="CHEBI:30616"/>
    </ligand>
</feature>
<evidence type="ECO:0000313" key="15">
    <source>
        <dbReference type="Proteomes" id="UP000179807"/>
    </source>
</evidence>
<organism evidence="14 15">
    <name type="scientific">Tritrichomonas foetus</name>
    <dbReference type="NCBI Taxonomy" id="1144522"/>
    <lineage>
        <taxon>Eukaryota</taxon>
        <taxon>Metamonada</taxon>
        <taxon>Parabasalia</taxon>
        <taxon>Tritrichomonadida</taxon>
        <taxon>Tritrichomonadidae</taxon>
        <taxon>Tritrichomonas</taxon>
    </lineage>
</organism>
<gene>
    <name evidence="14" type="ORF">TRFO_42317</name>
</gene>
<dbReference type="Proteomes" id="UP000179807">
    <property type="component" value="Unassembled WGS sequence"/>
</dbReference>
<dbReference type="GO" id="GO:0005856">
    <property type="term" value="C:cytoskeleton"/>
    <property type="evidence" value="ECO:0007669"/>
    <property type="project" value="TreeGrafter"/>
</dbReference>
<feature type="compositionally biased region" description="Polar residues" evidence="12">
    <location>
        <begin position="506"/>
        <end position="531"/>
    </location>
</feature>
<feature type="compositionally biased region" description="Low complexity" evidence="12">
    <location>
        <begin position="707"/>
        <end position="725"/>
    </location>
</feature>
<keyword evidence="7 11" id="KW-0067">ATP-binding</keyword>
<evidence type="ECO:0000256" key="8">
    <source>
        <dbReference type="ARBA" id="ARBA00049003"/>
    </source>
</evidence>
<feature type="region of interest" description="Disordered" evidence="12">
    <location>
        <begin position="1"/>
        <end position="88"/>
    </location>
</feature>
<evidence type="ECO:0000256" key="5">
    <source>
        <dbReference type="ARBA" id="ARBA00022741"/>
    </source>
</evidence>
<feature type="region of interest" description="Disordered" evidence="12">
    <location>
        <begin position="484"/>
        <end position="662"/>
    </location>
</feature>
<feature type="region of interest" description="Disordered" evidence="12">
    <location>
        <begin position="684"/>
        <end position="809"/>
    </location>
</feature>
<sequence length="809" mass="88956">MTSRARSVKTPPPSLRLVPRSRFVSPRGLITPPSDRKVQPYKPRPNNPKSSQDSLDKIPSPIIRSKSPAPVHPSFNNQQPAPISPIVRHAPIPGKEALTQYNSILTSYEQKEILSYNEIYYVGIMSKKIKPNRSQTTNYGFDLATHHYRANTGDHIAYRYEVRSILGKGAFGQVLRCTDHKTKENVALKIIINTSQMKIQGEAEIQMLHFLNEEDPNDVSHIVRVKDSFVFRNHSCVVFEVLGQNLYEFSRSNFFKRAAIGQVKTIGRQILRALQFTHGRGIVHCDMKPENVLLLLGSNTKVKVIDFGSACYIGQKHFDYIQSRFYRAPEVMLGIKYGPPMDIWSFACIIAELATGRPLFAGENECHQLQLQMQMLGKVPNHVLAISKRRDIFFDMDGKIYPVNGRRKKPGSLTIQRATGINDPQFLDLLSKCLEWDQNKRITASEALKHPFFDTQLSKDLCPDLPEPTSFAAIKRPKPVQAAASAIVSNRSNSNKNENIPKRQKASTNSIYSASQHKLPLSNAQTSQTDPVETKKNETNKNLENENQKEINNSSSPSLINKPNTLTINSSKTTNTTNPSGTTNTANTNESKGGGDGGTSSAVLKKEKVVNKKPKSVSRGSTKSLSSSRFPSKSPPSSRVMGKVNASSRIPSKSPSAAKSLTSTTSLIAASSVSSSTARTAAASSSIKGTSKQNEQQQTDSLKAVIPNPSAKSRNNSANSNKASNVLRAKVERRLNASSSKKIASNSNVHSSSFRPAQTKTSAIRTANHKGLHTNMTADTNNGSFQISTKNSGAASPRRKSPAYISPRH</sequence>
<feature type="compositionally biased region" description="Basic and acidic residues" evidence="12">
    <location>
        <begin position="532"/>
        <end position="549"/>
    </location>
</feature>
<comment type="similarity">
    <text evidence="1">Belongs to the protein kinase superfamily. CMGC Ser/Thr protein kinase family. MNB/DYRK subfamily.</text>
</comment>
<keyword evidence="15" id="KW-1185">Reference proteome</keyword>
<dbReference type="GO" id="GO:0004712">
    <property type="term" value="F:protein serine/threonine/tyrosine kinase activity"/>
    <property type="evidence" value="ECO:0007669"/>
    <property type="project" value="UniProtKB-EC"/>
</dbReference>
<keyword evidence="4" id="KW-0808">Transferase</keyword>
<feature type="compositionally biased region" description="Low complexity" evidence="12">
    <location>
        <begin position="617"/>
        <end position="639"/>
    </location>
</feature>
<dbReference type="InterPro" id="IPR017441">
    <property type="entry name" value="Protein_kinase_ATP_BS"/>
</dbReference>
<feature type="compositionally biased region" description="Low complexity" evidence="12">
    <location>
        <begin position="646"/>
        <end position="662"/>
    </location>
</feature>
<evidence type="ECO:0000256" key="9">
    <source>
        <dbReference type="ARBA" id="ARBA00049308"/>
    </source>
</evidence>
<dbReference type="InterPro" id="IPR050494">
    <property type="entry name" value="Ser_Thr_dual-spec_kinase"/>
</dbReference>
<evidence type="ECO:0000256" key="10">
    <source>
        <dbReference type="ARBA" id="ARBA00051680"/>
    </source>
</evidence>
<evidence type="ECO:0000256" key="1">
    <source>
        <dbReference type="ARBA" id="ARBA00008867"/>
    </source>
</evidence>
<dbReference type="InterPro" id="IPR000719">
    <property type="entry name" value="Prot_kinase_dom"/>
</dbReference>